<dbReference type="EMBL" id="KN819358">
    <property type="protein sequence ID" value="KIJ12900.1"/>
    <property type="molecule type" value="Genomic_DNA"/>
</dbReference>
<gene>
    <name evidence="6" type="ORF">PAXINDRAFT_14263</name>
</gene>
<organism evidence="6 7">
    <name type="scientific">Paxillus involutus ATCC 200175</name>
    <dbReference type="NCBI Taxonomy" id="664439"/>
    <lineage>
        <taxon>Eukaryota</taxon>
        <taxon>Fungi</taxon>
        <taxon>Dikarya</taxon>
        <taxon>Basidiomycota</taxon>
        <taxon>Agaricomycotina</taxon>
        <taxon>Agaricomycetes</taxon>
        <taxon>Agaricomycetidae</taxon>
        <taxon>Boletales</taxon>
        <taxon>Paxilineae</taxon>
        <taxon>Paxillaceae</taxon>
        <taxon>Paxillus</taxon>
    </lineage>
</organism>
<dbReference type="Proteomes" id="UP000053647">
    <property type="component" value="Unassembled WGS sequence"/>
</dbReference>
<name>A0A0C9TBD0_PAXIN</name>
<keyword evidence="5" id="KW-0325">Glycoprotein</keyword>
<proteinExistence type="inferred from homology"/>
<dbReference type="GO" id="GO:0004185">
    <property type="term" value="F:serine-type carboxypeptidase activity"/>
    <property type="evidence" value="ECO:0007669"/>
    <property type="project" value="InterPro"/>
</dbReference>
<sequence length="116" mass="13376">MVAPDALLWQGFSKRTVPLSWSYGQAKPMVNEYSRKSLSFIFWVERPVGTGFSQGTPNIENEDQLSEQLVGFMQQFLAVFSELKVKKLWLERVYVPYIVNHIYENSTLLDLSLQGI</sequence>
<protein>
    <submittedName>
        <fullName evidence="6">Uncharacterized protein</fullName>
    </submittedName>
</protein>
<keyword evidence="2" id="KW-0121">Carboxypeptidase</keyword>
<dbReference type="Gene3D" id="3.40.50.1820">
    <property type="entry name" value="alpha/beta hydrolase"/>
    <property type="match status" value="1"/>
</dbReference>
<dbReference type="Pfam" id="PF00450">
    <property type="entry name" value="Peptidase_S10"/>
    <property type="match status" value="1"/>
</dbReference>
<evidence type="ECO:0000256" key="5">
    <source>
        <dbReference type="ARBA" id="ARBA00023180"/>
    </source>
</evidence>
<dbReference type="InterPro" id="IPR029058">
    <property type="entry name" value="AB_hydrolase_fold"/>
</dbReference>
<evidence type="ECO:0000256" key="3">
    <source>
        <dbReference type="ARBA" id="ARBA00022670"/>
    </source>
</evidence>
<evidence type="ECO:0000313" key="6">
    <source>
        <dbReference type="EMBL" id="KIJ12900.1"/>
    </source>
</evidence>
<evidence type="ECO:0000256" key="2">
    <source>
        <dbReference type="ARBA" id="ARBA00022645"/>
    </source>
</evidence>
<dbReference type="InterPro" id="IPR001563">
    <property type="entry name" value="Peptidase_S10"/>
</dbReference>
<evidence type="ECO:0000256" key="4">
    <source>
        <dbReference type="ARBA" id="ARBA00022801"/>
    </source>
</evidence>
<dbReference type="OrthoDB" id="443318at2759"/>
<evidence type="ECO:0000313" key="7">
    <source>
        <dbReference type="Proteomes" id="UP000053647"/>
    </source>
</evidence>
<keyword evidence="7" id="KW-1185">Reference proteome</keyword>
<evidence type="ECO:0000256" key="1">
    <source>
        <dbReference type="ARBA" id="ARBA00009431"/>
    </source>
</evidence>
<dbReference type="AlphaFoldDB" id="A0A0C9TBD0"/>
<dbReference type="SUPFAM" id="SSF53474">
    <property type="entry name" value="alpha/beta-Hydrolases"/>
    <property type="match status" value="1"/>
</dbReference>
<reference evidence="7" key="2">
    <citation type="submission" date="2015-01" db="EMBL/GenBank/DDBJ databases">
        <title>Evolutionary Origins and Diversification of the Mycorrhizal Mutualists.</title>
        <authorList>
            <consortium name="DOE Joint Genome Institute"/>
            <consortium name="Mycorrhizal Genomics Consortium"/>
            <person name="Kohler A."/>
            <person name="Kuo A."/>
            <person name="Nagy L.G."/>
            <person name="Floudas D."/>
            <person name="Copeland A."/>
            <person name="Barry K.W."/>
            <person name="Cichocki N."/>
            <person name="Veneault-Fourrey C."/>
            <person name="LaButti K."/>
            <person name="Lindquist E.A."/>
            <person name="Lipzen A."/>
            <person name="Lundell T."/>
            <person name="Morin E."/>
            <person name="Murat C."/>
            <person name="Riley R."/>
            <person name="Ohm R."/>
            <person name="Sun H."/>
            <person name="Tunlid A."/>
            <person name="Henrissat B."/>
            <person name="Grigoriev I.V."/>
            <person name="Hibbett D.S."/>
            <person name="Martin F."/>
        </authorList>
    </citation>
    <scope>NUCLEOTIDE SEQUENCE [LARGE SCALE GENOMIC DNA]</scope>
    <source>
        <strain evidence="7">ATCC 200175</strain>
    </source>
</reference>
<accession>A0A0C9TBD0</accession>
<dbReference type="HOGENOM" id="CLU_2097584_0_0_1"/>
<keyword evidence="4" id="KW-0378">Hydrolase</keyword>
<reference evidence="6 7" key="1">
    <citation type="submission" date="2014-06" db="EMBL/GenBank/DDBJ databases">
        <authorList>
            <consortium name="DOE Joint Genome Institute"/>
            <person name="Kuo A."/>
            <person name="Kohler A."/>
            <person name="Nagy L.G."/>
            <person name="Floudas D."/>
            <person name="Copeland A."/>
            <person name="Barry K.W."/>
            <person name="Cichocki N."/>
            <person name="Veneault-Fourrey C."/>
            <person name="LaButti K."/>
            <person name="Lindquist E.A."/>
            <person name="Lipzen A."/>
            <person name="Lundell T."/>
            <person name="Morin E."/>
            <person name="Murat C."/>
            <person name="Sun H."/>
            <person name="Tunlid A."/>
            <person name="Henrissat B."/>
            <person name="Grigoriev I.V."/>
            <person name="Hibbett D.S."/>
            <person name="Martin F."/>
            <person name="Nordberg H.P."/>
            <person name="Cantor M.N."/>
            <person name="Hua S.X."/>
        </authorList>
    </citation>
    <scope>NUCLEOTIDE SEQUENCE [LARGE SCALE GENOMIC DNA]</scope>
    <source>
        <strain evidence="6 7">ATCC 200175</strain>
    </source>
</reference>
<keyword evidence="3" id="KW-0645">Protease</keyword>
<dbReference type="GO" id="GO:0006508">
    <property type="term" value="P:proteolysis"/>
    <property type="evidence" value="ECO:0007669"/>
    <property type="project" value="UniProtKB-KW"/>
</dbReference>
<comment type="similarity">
    <text evidence="1">Belongs to the peptidase S10 family.</text>
</comment>